<evidence type="ECO:0000256" key="1">
    <source>
        <dbReference type="ARBA" id="ARBA00004141"/>
    </source>
</evidence>
<feature type="transmembrane region" description="Helical" evidence="5">
    <location>
        <begin position="153"/>
        <end position="172"/>
    </location>
</feature>
<organism evidence="7 8">
    <name type="scientific">Paenibacillus alginolyticus</name>
    <dbReference type="NCBI Taxonomy" id="59839"/>
    <lineage>
        <taxon>Bacteria</taxon>
        <taxon>Bacillati</taxon>
        <taxon>Bacillota</taxon>
        <taxon>Bacilli</taxon>
        <taxon>Bacillales</taxon>
        <taxon>Paenibacillaceae</taxon>
        <taxon>Paenibacillus</taxon>
    </lineage>
</organism>
<feature type="domain" description="O-antigen ligase-related" evidence="6">
    <location>
        <begin position="179"/>
        <end position="327"/>
    </location>
</feature>
<comment type="subcellular location">
    <subcellularLocation>
        <location evidence="1">Membrane</location>
        <topology evidence="1">Multi-pass membrane protein</topology>
    </subcellularLocation>
</comment>
<keyword evidence="3 5" id="KW-1133">Transmembrane helix</keyword>
<feature type="transmembrane region" description="Helical" evidence="5">
    <location>
        <begin position="217"/>
        <end position="240"/>
    </location>
</feature>
<accession>A0ABT4G8R7</accession>
<feature type="transmembrane region" description="Helical" evidence="5">
    <location>
        <begin position="68"/>
        <end position="88"/>
    </location>
</feature>
<evidence type="ECO:0000259" key="6">
    <source>
        <dbReference type="Pfam" id="PF04932"/>
    </source>
</evidence>
<proteinExistence type="predicted"/>
<feature type="transmembrane region" description="Helical" evidence="5">
    <location>
        <begin position="179"/>
        <end position="205"/>
    </location>
</feature>
<evidence type="ECO:0000256" key="2">
    <source>
        <dbReference type="ARBA" id="ARBA00022692"/>
    </source>
</evidence>
<evidence type="ECO:0000256" key="5">
    <source>
        <dbReference type="SAM" id="Phobius"/>
    </source>
</evidence>
<evidence type="ECO:0000313" key="7">
    <source>
        <dbReference type="EMBL" id="MCY9692563.1"/>
    </source>
</evidence>
<keyword evidence="2 5" id="KW-0812">Transmembrane</keyword>
<keyword evidence="8" id="KW-1185">Reference proteome</keyword>
<comment type="caution">
    <text evidence="7">The sequence shown here is derived from an EMBL/GenBank/DDBJ whole genome shotgun (WGS) entry which is preliminary data.</text>
</comment>
<gene>
    <name evidence="7" type="ORF">M5X19_06560</name>
</gene>
<dbReference type="RefSeq" id="WP_268614095.1">
    <property type="nucleotide sequence ID" value="NZ_JAMDMX010000016.1"/>
</dbReference>
<dbReference type="Proteomes" id="UP001527099">
    <property type="component" value="Unassembled WGS sequence"/>
</dbReference>
<dbReference type="EMBL" id="JAMDMX010000016">
    <property type="protein sequence ID" value="MCY9692563.1"/>
    <property type="molecule type" value="Genomic_DNA"/>
</dbReference>
<protein>
    <recommendedName>
        <fullName evidence="6">O-antigen ligase-related domain-containing protein</fullName>
    </recommendedName>
</protein>
<feature type="transmembrane region" description="Helical" evidence="5">
    <location>
        <begin position="9"/>
        <end position="26"/>
    </location>
</feature>
<dbReference type="InterPro" id="IPR007016">
    <property type="entry name" value="O-antigen_ligase-rel_domated"/>
</dbReference>
<feature type="transmembrane region" description="Helical" evidence="5">
    <location>
        <begin position="32"/>
        <end position="56"/>
    </location>
</feature>
<name>A0ABT4G8R7_9BACL</name>
<dbReference type="Pfam" id="PF04932">
    <property type="entry name" value="Wzy_C"/>
    <property type="match status" value="1"/>
</dbReference>
<feature type="transmembrane region" description="Helical" evidence="5">
    <location>
        <begin position="353"/>
        <end position="372"/>
    </location>
</feature>
<keyword evidence="4 5" id="KW-0472">Membrane</keyword>
<feature type="transmembrane region" description="Helical" evidence="5">
    <location>
        <begin position="124"/>
        <end position="147"/>
    </location>
</feature>
<reference evidence="7 8" key="1">
    <citation type="submission" date="2022-05" db="EMBL/GenBank/DDBJ databases">
        <title>Genome Sequencing of Bee-Associated Microbes.</title>
        <authorList>
            <person name="Dunlap C."/>
        </authorList>
    </citation>
    <scope>NUCLEOTIDE SEQUENCE [LARGE SCALE GENOMIC DNA]</scope>
    <source>
        <strain evidence="7 8">NRRL B-14421</strain>
    </source>
</reference>
<feature type="transmembrane region" description="Helical" evidence="5">
    <location>
        <begin position="94"/>
        <end position="112"/>
    </location>
</feature>
<sequence length="398" mass="45012">MQPVRLTSGHYIIIFFYAFTPFLYFLKPFEMSYPIISILLRIAEPLLILCLGVLLLRRFIRISKFKFDVYLICLILFSIYGVILGFIMNNEPRYIISGFVHILTGLLCYSYFKYEGAGEPVFALFMRHMVYITVPFYVFAIGFLYVSNKFLGTSYYIGLDCPILLLALFWFLQQKKAVYMLLIAGLIFLSGKRGILLVGILGTVFATFTYPFSKSLLYIRSALIVAVGIVVLQFSGVNVIDQISNSKVYEKVTSAANNDINFYSAGRLEEITSALDEWTSNPAKITFGSGLGFSYTFKYEDYSLPDDEDYHNIHFSPLNILLIWGAPISILLALLLATKFWELRGSLSGVLGIGRLTVISLLAYSCFVFNIFQEPMLWTLVGMFSALKNTASRVGIST</sequence>
<evidence type="ECO:0000256" key="4">
    <source>
        <dbReference type="ARBA" id="ARBA00023136"/>
    </source>
</evidence>
<evidence type="ECO:0000313" key="8">
    <source>
        <dbReference type="Proteomes" id="UP001527099"/>
    </source>
</evidence>
<evidence type="ECO:0000256" key="3">
    <source>
        <dbReference type="ARBA" id="ARBA00022989"/>
    </source>
</evidence>
<feature type="transmembrane region" description="Helical" evidence="5">
    <location>
        <begin position="320"/>
        <end position="341"/>
    </location>
</feature>